<comment type="caution">
    <text evidence="2">The sequence shown here is derived from an EMBL/GenBank/DDBJ whole genome shotgun (WGS) entry which is preliminary data.</text>
</comment>
<dbReference type="Proteomes" id="UP000748756">
    <property type="component" value="Unassembled WGS sequence"/>
</dbReference>
<sequence length="184" mass="19448">MAEFTSLRVQVLNSDSNTVQDKSSAKTEPSIAGSGGNRTCGSNSGNTSSHLKPPPAFPRSSHSKKLELPTTTTTDSTETPKADLPPAARTAIASTTVINAITSTTAASTNPVNINLTHAQDPINIQHSYKDTDHRMEIIDDSEDTSDSDKDDAMEVDARSSDISAESSFICEDLTDSGDDSDSN</sequence>
<name>A0A9P5S0X7_9FUNG</name>
<keyword evidence="3" id="KW-1185">Reference proteome</keyword>
<dbReference type="EMBL" id="JAAAUQ010000454">
    <property type="protein sequence ID" value="KAF9150094.1"/>
    <property type="molecule type" value="Genomic_DNA"/>
</dbReference>
<dbReference type="OrthoDB" id="2444046at2759"/>
<feature type="compositionally biased region" description="Polar residues" evidence="1">
    <location>
        <begin position="7"/>
        <end position="22"/>
    </location>
</feature>
<accession>A0A9P5S0X7</accession>
<evidence type="ECO:0000313" key="3">
    <source>
        <dbReference type="Proteomes" id="UP000748756"/>
    </source>
</evidence>
<gene>
    <name evidence="2" type="ORF">BG015_008098</name>
</gene>
<proteinExistence type="predicted"/>
<feature type="compositionally biased region" description="Polar residues" evidence="1">
    <location>
        <begin position="39"/>
        <end position="50"/>
    </location>
</feature>
<feature type="compositionally biased region" description="Acidic residues" evidence="1">
    <location>
        <begin position="173"/>
        <end position="184"/>
    </location>
</feature>
<evidence type="ECO:0000313" key="2">
    <source>
        <dbReference type="EMBL" id="KAF9150094.1"/>
    </source>
</evidence>
<feature type="compositionally biased region" description="Basic and acidic residues" evidence="1">
    <location>
        <begin position="128"/>
        <end position="138"/>
    </location>
</feature>
<feature type="region of interest" description="Disordered" evidence="1">
    <location>
        <begin position="1"/>
        <end position="88"/>
    </location>
</feature>
<evidence type="ECO:0000256" key="1">
    <source>
        <dbReference type="SAM" id="MobiDB-lite"/>
    </source>
</evidence>
<reference evidence="2" key="1">
    <citation type="journal article" date="2020" name="Fungal Divers.">
        <title>Resolving the Mortierellaceae phylogeny through synthesis of multi-gene phylogenetics and phylogenomics.</title>
        <authorList>
            <person name="Vandepol N."/>
            <person name="Liber J."/>
            <person name="Desiro A."/>
            <person name="Na H."/>
            <person name="Kennedy M."/>
            <person name="Barry K."/>
            <person name="Grigoriev I.V."/>
            <person name="Miller A.N."/>
            <person name="O'Donnell K."/>
            <person name="Stajich J.E."/>
            <person name="Bonito G."/>
        </authorList>
    </citation>
    <scope>NUCLEOTIDE SEQUENCE</scope>
    <source>
        <strain evidence="2">NRRL 6426</strain>
    </source>
</reference>
<protein>
    <submittedName>
        <fullName evidence="2">Uncharacterized protein</fullName>
    </submittedName>
</protein>
<feature type="region of interest" description="Disordered" evidence="1">
    <location>
        <begin position="128"/>
        <end position="184"/>
    </location>
</feature>
<feature type="compositionally biased region" description="Low complexity" evidence="1">
    <location>
        <begin position="68"/>
        <end position="79"/>
    </location>
</feature>
<feature type="compositionally biased region" description="Basic and acidic residues" evidence="1">
    <location>
        <begin position="147"/>
        <end position="160"/>
    </location>
</feature>
<organism evidence="2 3">
    <name type="scientific">Linnemannia schmuckeri</name>
    <dbReference type="NCBI Taxonomy" id="64567"/>
    <lineage>
        <taxon>Eukaryota</taxon>
        <taxon>Fungi</taxon>
        <taxon>Fungi incertae sedis</taxon>
        <taxon>Mucoromycota</taxon>
        <taxon>Mortierellomycotina</taxon>
        <taxon>Mortierellomycetes</taxon>
        <taxon>Mortierellales</taxon>
        <taxon>Mortierellaceae</taxon>
        <taxon>Linnemannia</taxon>
    </lineage>
</organism>
<dbReference type="AlphaFoldDB" id="A0A9P5S0X7"/>